<evidence type="ECO:0000256" key="6">
    <source>
        <dbReference type="ARBA" id="ARBA00022741"/>
    </source>
</evidence>
<keyword evidence="7" id="KW-0067">ATP-binding</keyword>
<evidence type="ECO:0000256" key="1">
    <source>
        <dbReference type="ARBA" id="ARBA00001946"/>
    </source>
</evidence>
<reference evidence="9" key="1">
    <citation type="submission" date="2018-05" db="EMBL/GenBank/DDBJ databases">
        <authorList>
            <person name="Lanie J.A."/>
            <person name="Ng W.-L."/>
            <person name="Kazmierczak K.M."/>
            <person name="Andrzejewski T.M."/>
            <person name="Davidsen T.M."/>
            <person name="Wayne K.J."/>
            <person name="Tettelin H."/>
            <person name="Glass J.I."/>
            <person name="Rusch D."/>
            <person name="Podicherti R."/>
            <person name="Tsui H.-C.T."/>
            <person name="Winkler M.E."/>
        </authorList>
    </citation>
    <scope>NUCLEOTIDE SEQUENCE</scope>
</reference>
<dbReference type="GO" id="GO:0046872">
    <property type="term" value="F:metal ion binding"/>
    <property type="evidence" value="ECO:0007669"/>
    <property type="project" value="UniProtKB-KW"/>
</dbReference>
<dbReference type="InterPro" id="IPR003846">
    <property type="entry name" value="SelO"/>
</dbReference>
<dbReference type="GO" id="GO:0005524">
    <property type="term" value="F:ATP binding"/>
    <property type="evidence" value="ECO:0007669"/>
    <property type="project" value="UniProtKB-KW"/>
</dbReference>
<dbReference type="PANTHER" id="PTHR32057">
    <property type="entry name" value="PROTEIN ADENYLYLTRANSFERASE SELO, MITOCHONDRIAL"/>
    <property type="match status" value="1"/>
</dbReference>
<keyword evidence="4" id="KW-0548">Nucleotidyltransferase</keyword>
<comment type="cofactor">
    <cofactor evidence="1">
        <name>Mg(2+)</name>
        <dbReference type="ChEBI" id="CHEBI:18420"/>
    </cofactor>
</comment>
<sequence length="185" mass="19758">MNAPLFGFDNSYARLPEHFFARLSPTPVSKPELVQLNDDLAMQLGLDPALLRSAEGIEILSGNGLPADAEPLAMAYAGFQFGGWVPQLGDGRAILLGEIADQAGRRRDIQLKGSGRTPFSRNGDGRAVLGPVLREYLVSEAMHALGIPTTRALAAVTTGEEVFRERPLPGAVLTRVASSHIRVGT</sequence>
<dbReference type="Pfam" id="PF02696">
    <property type="entry name" value="SelO"/>
    <property type="match status" value="1"/>
</dbReference>
<accession>A0A382FAL6</accession>
<evidence type="ECO:0000256" key="2">
    <source>
        <dbReference type="ARBA" id="ARBA00009747"/>
    </source>
</evidence>
<keyword evidence="6" id="KW-0547">Nucleotide-binding</keyword>
<organism evidence="9">
    <name type="scientific">marine metagenome</name>
    <dbReference type="NCBI Taxonomy" id="408172"/>
    <lineage>
        <taxon>unclassified sequences</taxon>
        <taxon>metagenomes</taxon>
        <taxon>ecological metagenomes</taxon>
    </lineage>
</organism>
<keyword evidence="3" id="KW-0808">Transferase</keyword>
<evidence type="ECO:0000256" key="3">
    <source>
        <dbReference type="ARBA" id="ARBA00022679"/>
    </source>
</evidence>
<comment type="similarity">
    <text evidence="2">Belongs to the SELO family.</text>
</comment>
<dbReference type="GO" id="GO:0070733">
    <property type="term" value="F:AMPylase activity"/>
    <property type="evidence" value="ECO:0007669"/>
    <property type="project" value="TreeGrafter"/>
</dbReference>
<dbReference type="AlphaFoldDB" id="A0A382FAL6"/>
<evidence type="ECO:0008006" key="10">
    <source>
        <dbReference type="Google" id="ProtNLM"/>
    </source>
</evidence>
<proteinExistence type="inferred from homology"/>
<evidence type="ECO:0000256" key="8">
    <source>
        <dbReference type="ARBA" id="ARBA00022842"/>
    </source>
</evidence>
<protein>
    <recommendedName>
        <fullName evidence="10">Selenoprotein O</fullName>
    </recommendedName>
</protein>
<name>A0A382FAL6_9ZZZZ</name>
<evidence type="ECO:0000256" key="5">
    <source>
        <dbReference type="ARBA" id="ARBA00022723"/>
    </source>
</evidence>
<gene>
    <name evidence="9" type="ORF">METZ01_LOCUS211955</name>
</gene>
<evidence type="ECO:0000313" key="9">
    <source>
        <dbReference type="EMBL" id="SVB59101.1"/>
    </source>
</evidence>
<evidence type="ECO:0000256" key="4">
    <source>
        <dbReference type="ARBA" id="ARBA00022695"/>
    </source>
</evidence>
<dbReference type="PANTHER" id="PTHR32057:SF14">
    <property type="entry name" value="PROTEIN ADENYLYLTRANSFERASE SELO, MITOCHONDRIAL"/>
    <property type="match status" value="1"/>
</dbReference>
<dbReference type="EMBL" id="UINC01048500">
    <property type="protein sequence ID" value="SVB59101.1"/>
    <property type="molecule type" value="Genomic_DNA"/>
</dbReference>
<keyword evidence="5" id="KW-0479">Metal-binding</keyword>
<evidence type="ECO:0000256" key="7">
    <source>
        <dbReference type="ARBA" id="ARBA00022840"/>
    </source>
</evidence>
<keyword evidence="8" id="KW-0460">Magnesium</keyword>
<feature type="non-terminal residue" evidence="9">
    <location>
        <position position="185"/>
    </location>
</feature>